<keyword evidence="2" id="KW-1185">Reference proteome</keyword>
<organism evidence="1 2">
    <name type="scientific">Dibothriocephalus latus</name>
    <name type="common">Fish tapeworm</name>
    <name type="synonym">Diphyllobothrium latum</name>
    <dbReference type="NCBI Taxonomy" id="60516"/>
    <lineage>
        <taxon>Eukaryota</taxon>
        <taxon>Metazoa</taxon>
        <taxon>Spiralia</taxon>
        <taxon>Lophotrochozoa</taxon>
        <taxon>Platyhelminthes</taxon>
        <taxon>Cestoda</taxon>
        <taxon>Eucestoda</taxon>
        <taxon>Diphyllobothriidea</taxon>
        <taxon>Diphyllobothriidae</taxon>
        <taxon>Dibothriocephalus</taxon>
    </lineage>
</organism>
<accession>A0A3P7LU98</accession>
<dbReference type="EMBL" id="UYRU01070996">
    <property type="protein sequence ID" value="VDN20504.1"/>
    <property type="molecule type" value="Genomic_DNA"/>
</dbReference>
<sequence length="126" mass="14003">MHVCAKLEHLSAVTSSSELPWESNNEEIIRLQQWLSWPSMSYKPEVRKLSGLFLLLLLFKKYQRESLGSGRQYPLPGICTTTCFSLYPGEDSPSANGLAGCGRHGASLKSVLGGWGEGNEFLTDYF</sequence>
<reference evidence="1 2" key="1">
    <citation type="submission" date="2018-11" db="EMBL/GenBank/DDBJ databases">
        <authorList>
            <consortium name="Pathogen Informatics"/>
        </authorList>
    </citation>
    <scope>NUCLEOTIDE SEQUENCE [LARGE SCALE GENOMIC DNA]</scope>
</reference>
<dbReference type="AlphaFoldDB" id="A0A3P7LU98"/>
<evidence type="ECO:0000313" key="2">
    <source>
        <dbReference type="Proteomes" id="UP000281553"/>
    </source>
</evidence>
<gene>
    <name evidence="1" type="ORF">DILT_LOCUS13636</name>
</gene>
<proteinExistence type="predicted"/>
<evidence type="ECO:0000313" key="1">
    <source>
        <dbReference type="EMBL" id="VDN20504.1"/>
    </source>
</evidence>
<dbReference type="Proteomes" id="UP000281553">
    <property type="component" value="Unassembled WGS sequence"/>
</dbReference>
<protein>
    <submittedName>
        <fullName evidence="1">Uncharacterized protein</fullName>
    </submittedName>
</protein>
<name>A0A3P7LU98_DIBLA</name>